<keyword evidence="5" id="KW-1185">Reference proteome</keyword>
<dbReference type="SUPFAM" id="SSF158499">
    <property type="entry name" value="DnaD domain-like"/>
    <property type="match status" value="1"/>
</dbReference>
<organism evidence="4 5">
    <name type="scientific">Pelolinea submarina</name>
    <dbReference type="NCBI Taxonomy" id="913107"/>
    <lineage>
        <taxon>Bacteria</taxon>
        <taxon>Bacillati</taxon>
        <taxon>Chloroflexota</taxon>
        <taxon>Anaerolineae</taxon>
        <taxon>Anaerolineales</taxon>
        <taxon>Anaerolineaceae</taxon>
        <taxon>Pelolinea</taxon>
    </lineage>
</organism>
<dbReference type="NCBIfam" id="TIGR01446">
    <property type="entry name" value="DnaD_dom"/>
    <property type="match status" value="1"/>
</dbReference>
<dbReference type="PANTHER" id="PTHR37293">
    <property type="entry name" value="PHAGE REPLICATION PROTEIN-RELATED"/>
    <property type="match status" value="1"/>
</dbReference>
<reference evidence="4 5" key="1">
    <citation type="submission" date="2018-08" db="EMBL/GenBank/DDBJ databases">
        <title>Genomic Encyclopedia of Type Strains, Phase IV (KMG-IV): sequencing the most valuable type-strain genomes for metagenomic binning, comparative biology and taxonomic classification.</title>
        <authorList>
            <person name="Goeker M."/>
        </authorList>
    </citation>
    <scope>NUCLEOTIDE SEQUENCE [LARGE SCALE GENOMIC DNA]</scope>
    <source>
        <strain evidence="4 5">DSM 23923</strain>
    </source>
</reference>
<dbReference type="InterPro" id="IPR034829">
    <property type="entry name" value="DnaD-like_sf"/>
</dbReference>
<comment type="similarity">
    <text evidence="1">Belongs to the DnaB/DnaD family.</text>
</comment>
<evidence type="ECO:0000313" key="4">
    <source>
        <dbReference type="EMBL" id="REG11577.1"/>
    </source>
</evidence>
<evidence type="ECO:0000313" key="5">
    <source>
        <dbReference type="Proteomes" id="UP000256388"/>
    </source>
</evidence>
<accession>A0A347ZRD7</accession>
<dbReference type="Proteomes" id="UP000256388">
    <property type="component" value="Unassembled WGS sequence"/>
</dbReference>
<feature type="region of interest" description="Disordered" evidence="2">
    <location>
        <begin position="204"/>
        <end position="232"/>
    </location>
</feature>
<proteinExistence type="inferred from homology"/>
<dbReference type="InterPro" id="IPR053162">
    <property type="entry name" value="DnaD"/>
</dbReference>
<dbReference type="EMBL" id="QUMS01000001">
    <property type="protein sequence ID" value="REG11577.1"/>
    <property type="molecule type" value="Genomic_DNA"/>
</dbReference>
<dbReference type="InterPro" id="IPR006343">
    <property type="entry name" value="DnaB/C_C"/>
</dbReference>
<evidence type="ECO:0000259" key="3">
    <source>
        <dbReference type="Pfam" id="PF07261"/>
    </source>
</evidence>
<feature type="domain" description="DnaB/C C-terminal" evidence="3">
    <location>
        <begin position="146"/>
        <end position="205"/>
    </location>
</feature>
<dbReference type="AlphaFoldDB" id="A0A347ZRD7"/>
<dbReference type="OrthoDB" id="9770238at2"/>
<dbReference type="Pfam" id="PF07261">
    <property type="entry name" value="DnaB_2"/>
    <property type="match status" value="1"/>
</dbReference>
<comment type="caution">
    <text evidence="4">The sequence shown here is derived from an EMBL/GenBank/DDBJ whole genome shotgun (WGS) entry which is preliminary data.</text>
</comment>
<protein>
    <submittedName>
        <fullName evidence="4">DNA replication protein DnaD</fullName>
    </submittedName>
</protein>
<dbReference type="Gene3D" id="1.10.10.630">
    <property type="entry name" value="DnaD domain-like"/>
    <property type="match status" value="1"/>
</dbReference>
<sequence length="232" mass="26261">MNSPFQGFQESKKHFSALPDQFFSELLPAIDDLNELKVTVYLLWNAYTQGDFGTAFRLADVLLDQRFLDGLQSEGGEIEACLAQAMEKAVERGSLIEAADPSSGEALYFINSPRGRQAAALLNQTGEFAAQTDVKPTLERIQANIFQLYEENIGTLTPLIADALRDAQESCPEEWIEEAIQLAVKNNVRRWKYVESILTRWQEEGKDGANRRDDQEDHRRYIKGEYGEIGQH</sequence>
<dbReference type="PANTHER" id="PTHR37293:SF5">
    <property type="entry name" value="DNA REPLICATION PROTEIN"/>
    <property type="match status" value="1"/>
</dbReference>
<evidence type="ECO:0000256" key="1">
    <source>
        <dbReference type="ARBA" id="ARBA00093462"/>
    </source>
</evidence>
<name>A0A347ZRD7_9CHLR</name>
<dbReference type="RefSeq" id="WP_116224701.1">
    <property type="nucleotide sequence ID" value="NZ_AP018437.1"/>
</dbReference>
<gene>
    <name evidence="4" type="ORF">DFR64_1469</name>
</gene>
<evidence type="ECO:0000256" key="2">
    <source>
        <dbReference type="SAM" id="MobiDB-lite"/>
    </source>
</evidence>